<dbReference type="AlphaFoldDB" id="A0A8J2QI50"/>
<proteinExistence type="inferred from homology"/>
<evidence type="ECO:0000313" key="17">
    <source>
        <dbReference type="EMBL" id="CAG9563510.1"/>
    </source>
</evidence>
<dbReference type="GO" id="GO:0005634">
    <property type="term" value="C:nucleus"/>
    <property type="evidence" value="ECO:0007669"/>
    <property type="project" value="TreeGrafter"/>
</dbReference>
<evidence type="ECO:0000256" key="13">
    <source>
        <dbReference type="PROSITE-ProRule" id="PRU10141"/>
    </source>
</evidence>
<keyword evidence="9 15" id="KW-1133">Transmembrane helix</keyword>
<dbReference type="GO" id="GO:0005829">
    <property type="term" value="C:cytosol"/>
    <property type="evidence" value="ECO:0007669"/>
    <property type="project" value="TreeGrafter"/>
</dbReference>
<sequence>MIFDRKEQKQISYSYEQQLNHKRYLDELKQEFLRLYNNPSKYEKSVDDFDVVKILGVGSFGTVFLVRDKSTLHYSAMKAFDKTQVVKKKNVKQVILEKKILQSITFPFLISLVCSCKDNLYLYLLLPFEAGGELFTLIKRMGNLSEPLAQFYAAQIVLALEYLHHCCIIHRDVKPENILISESGYIKLADFGFCKVIKSRTWTICGTPEYIAPEIILSKGYTYSVDWWSLGILIFEMSAGYPPFYHSDTMKLYEKILSGVFKTPDYVTPQCKTLMKHLLDTDPSKRYGSLKAGVYDIKSHVWFEDTNWHLILHQKMYPPFMPVFRALEYPAEMAKQEYLRDRLLTERWNLIKIVADYYINGTSEVSLEKVLEDASGNGLALDIENNFPPLEEKWSVLQAVFFSSTVLTTIGYGNIVPETFWGRLFCIAYALIGIPLTLTVIADLGRVFATVVSVVAKQLPTMPKWCTRLSEANPAGQRSLYALWAVCFLFVYLSAGAGLFKMWEDDWTFYDGFYFCFITMTTIGFGDLVPKRPKYMLLCTLYILIGLALTSTIIELVRRQYARSWQQLRALSGPFADTLRRLGDAGRGVDVSALHNDLRKVLTIVTMPKLGSARDSLGEKRQLEFEAAVEAVIREITSPVSSQPKPPVVQIVIYESSV</sequence>
<dbReference type="PANTHER" id="PTHR24353:SF152">
    <property type="entry name" value="UT01108P-RELATED"/>
    <property type="match status" value="1"/>
</dbReference>
<dbReference type="Proteomes" id="UP000789524">
    <property type="component" value="Unassembled WGS sequence"/>
</dbReference>
<keyword evidence="4" id="KW-0808">Transferase</keyword>
<dbReference type="PRINTS" id="PR01333">
    <property type="entry name" value="2POREKCHANEL"/>
</dbReference>
<dbReference type="GO" id="GO:0005267">
    <property type="term" value="F:potassium channel activity"/>
    <property type="evidence" value="ECO:0007669"/>
    <property type="project" value="InterPro"/>
</dbReference>
<comment type="subcellular location">
    <subcellularLocation>
        <location evidence="1">Membrane</location>
        <topology evidence="1">Multi-pass membrane protein</topology>
    </subcellularLocation>
</comment>
<feature type="transmembrane region" description="Helical" evidence="15">
    <location>
        <begin position="420"/>
        <end position="442"/>
    </location>
</feature>
<dbReference type="PROSITE" id="PS50011">
    <property type="entry name" value="PROTEIN_KINASE_DOM"/>
    <property type="match status" value="1"/>
</dbReference>
<feature type="transmembrane region" description="Helical" evidence="15">
    <location>
        <begin position="394"/>
        <end position="413"/>
    </location>
</feature>
<dbReference type="GO" id="GO:0016020">
    <property type="term" value="C:membrane"/>
    <property type="evidence" value="ECO:0007669"/>
    <property type="project" value="UniProtKB-SubCell"/>
</dbReference>
<keyword evidence="18" id="KW-1185">Reference proteome</keyword>
<evidence type="ECO:0000259" key="16">
    <source>
        <dbReference type="PROSITE" id="PS50011"/>
    </source>
</evidence>
<evidence type="ECO:0000256" key="6">
    <source>
        <dbReference type="ARBA" id="ARBA00022741"/>
    </source>
</evidence>
<dbReference type="InterPro" id="IPR017441">
    <property type="entry name" value="Protein_kinase_ATP_BS"/>
</dbReference>
<comment type="similarity">
    <text evidence="14">Belongs to the two pore domain potassium channel (TC 1.A.1.8) family.</text>
</comment>
<evidence type="ECO:0000256" key="2">
    <source>
        <dbReference type="ARBA" id="ARBA00022448"/>
    </source>
</evidence>
<dbReference type="FunFam" id="1.10.510.10:FF:000005">
    <property type="entry name" value="cAMP-dependent protein kinase catalytic subunit alpha"/>
    <property type="match status" value="1"/>
</dbReference>
<dbReference type="SUPFAM" id="SSF81324">
    <property type="entry name" value="Voltage-gated potassium channels"/>
    <property type="match status" value="2"/>
</dbReference>
<evidence type="ECO:0000256" key="12">
    <source>
        <dbReference type="ARBA" id="ARBA00023303"/>
    </source>
</evidence>
<keyword evidence="6 13" id="KW-0547">Nucleotide-binding</keyword>
<dbReference type="Pfam" id="PF00069">
    <property type="entry name" value="Pkinase"/>
    <property type="match status" value="1"/>
</dbReference>
<dbReference type="InterPro" id="IPR000719">
    <property type="entry name" value="Prot_kinase_dom"/>
</dbReference>
<dbReference type="SUPFAM" id="SSF56112">
    <property type="entry name" value="Protein kinase-like (PK-like)"/>
    <property type="match status" value="1"/>
</dbReference>
<evidence type="ECO:0000256" key="5">
    <source>
        <dbReference type="ARBA" id="ARBA00022692"/>
    </source>
</evidence>
<keyword evidence="8 13" id="KW-0067">ATP-binding</keyword>
<evidence type="ECO:0000256" key="3">
    <source>
        <dbReference type="ARBA" id="ARBA00022527"/>
    </source>
</evidence>
<feature type="transmembrane region" description="Helical" evidence="15">
    <location>
        <begin position="481"/>
        <end position="500"/>
    </location>
</feature>
<dbReference type="OrthoDB" id="297496at2759"/>
<dbReference type="GO" id="GO:0004691">
    <property type="term" value="F:cAMP-dependent protein kinase activity"/>
    <property type="evidence" value="ECO:0007669"/>
    <property type="project" value="TreeGrafter"/>
</dbReference>
<dbReference type="InterPro" id="IPR008271">
    <property type="entry name" value="Ser/Thr_kinase_AS"/>
</dbReference>
<protein>
    <submittedName>
        <fullName evidence="17">(African queen) hypothetical protein</fullName>
    </submittedName>
</protein>
<keyword evidence="7" id="KW-0418">Kinase</keyword>
<keyword evidence="12 14" id="KW-0407">Ion channel</keyword>
<keyword evidence="3" id="KW-0723">Serine/threonine-protein kinase</keyword>
<evidence type="ECO:0000256" key="11">
    <source>
        <dbReference type="ARBA" id="ARBA00023136"/>
    </source>
</evidence>
<dbReference type="InterPro" id="IPR003280">
    <property type="entry name" value="2pore_dom_K_chnl"/>
</dbReference>
<feature type="transmembrane region" description="Helical" evidence="15">
    <location>
        <begin position="535"/>
        <end position="557"/>
    </location>
</feature>
<evidence type="ECO:0000256" key="9">
    <source>
        <dbReference type="ARBA" id="ARBA00022989"/>
    </source>
</evidence>
<accession>A0A8J2QI50</accession>
<feature type="transmembrane region" description="Helical" evidence="15">
    <location>
        <begin position="512"/>
        <end position="529"/>
    </location>
</feature>
<evidence type="ECO:0000256" key="7">
    <source>
        <dbReference type="ARBA" id="ARBA00022777"/>
    </source>
</evidence>
<keyword evidence="10 14" id="KW-0406">Ion transport</keyword>
<dbReference type="InterPro" id="IPR013099">
    <property type="entry name" value="K_chnl_dom"/>
</dbReference>
<dbReference type="PANTHER" id="PTHR24353">
    <property type="entry name" value="CYCLIC NUCLEOTIDE-DEPENDENT PROTEIN KINASE"/>
    <property type="match status" value="1"/>
</dbReference>
<evidence type="ECO:0000313" key="18">
    <source>
        <dbReference type="Proteomes" id="UP000789524"/>
    </source>
</evidence>
<comment type="caution">
    <text evidence="17">The sequence shown here is derived from an EMBL/GenBank/DDBJ whole genome shotgun (WGS) entry which is preliminary data.</text>
</comment>
<feature type="domain" description="Protein kinase" evidence="16">
    <location>
        <begin position="49"/>
        <end position="303"/>
    </location>
</feature>
<evidence type="ECO:0000256" key="15">
    <source>
        <dbReference type="SAM" id="Phobius"/>
    </source>
</evidence>
<dbReference type="PROSITE" id="PS00108">
    <property type="entry name" value="PROTEIN_KINASE_ST"/>
    <property type="match status" value="1"/>
</dbReference>
<dbReference type="GO" id="GO:0005952">
    <property type="term" value="C:cAMP-dependent protein kinase complex"/>
    <property type="evidence" value="ECO:0007669"/>
    <property type="project" value="TreeGrafter"/>
</dbReference>
<dbReference type="GO" id="GO:0005524">
    <property type="term" value="F:ATP binding"/>
    <property type="evidence" value="ECO:0007669"/>
    <property type="project" value="UniProtKB-UniRule"/>
</dbReference>
<dbReference type="Gene3D" id="1.10.287.70">
    <property type="match status" value="1"/>
</dbReference>
<dbReference type="EMBL" id="CAKASE010000049">
    <property type="protein sequence ID" value="CAG9563510.1"/>
    <property type="molecule type" value="Genomic_DNA"/>
</dbReference>
<evidence type="ECO:0000256" key="1">
    <source>
        <dbReference type="ARBA" id="ARBA00004141"/>
    </source>
</evidence>
<keyword evidence="2 14" id="KW-0813">Transport</keyword>
<feature type="binding site" evidence="13">
    <location>
        <position position="88"/>
    </location>
    <ligand>
        <name>ATP</name>
        <dbReference type="ChEBI" id="CHEBI:30616"/>
    </ligand>
</feature>
<evidence type="ECO:0000256" key="10">
    <source>
        <dbReference type="ARBA" id="ARBA00023065"/>
    </source>
</evidence>
<dbReference type="Gene3D" id="3.30.200.20">
    <property type="entry name" value="Phosphorylase Kinase, domain 1"/>
    <property type="match status" value="1"/>
</dbReference>
<evidence type="ECO:0000256" key="8">
    <source>
        <dbReference type="ARBA" id="ARBA00022840"/>
    </source>
</evidence>
<keyword evidence="11 15" id="KW-0472">Membrane</keyword>
<dbReference type="SMART" id="SM00220">
    <property type="entry name" value="S_TKc"/>
    <property type="match status" value="1"/>
</dbReference>
<dbReference type="InterPro" id="IPR011009">
    <property type="entry name" value="Kinase-like_dom_sf"/>
</dbReference>
<organism evidence="17 18">
    <name type="scientific">Danaus chrysippus</name>
    <name type="common">African queen</name>
    <dbReference type="NCBI Taxonomy" id="151541"/>
    <lineage>
        <taxon>Eukaryota</taxon>
        <taxon>Metazoa</taxon>
        <taxon>Ecdysozoa</taxon>
        <taxon>Arthropoda</taxon>
        <taxon>Hexapoda</taxon>
        <taxon>Insecta</taxon>
        <taxon>Pterygota</taxon>
        <taxon>Neoptera</taxon>
        <taxon>Endopterygota</taxon>
        <taxon>Lepidoptera</taxon>
        <taxon>Glossata</taxon>
        <taxon>Ditrysia</taxon>
        <taxon>Papilionoidea</taxon>
        <taxon>Nymphalidae</taxon>
        <taxon>Danainae</taxon>
        <taxon>Danaini</taxon>
        <taxon>Danaina</taxon>
        <taxon>Danaus</taxon>
        <taxon>Anosia</taxon>
    </lineage>
</organism>
<keyword evidence="5 14" id="KW-0812">Transmembrane</keyword>
<gene>
    <name evidence="17" type="ORF">DCHRY22_LOCUS4641</name>
</gene>
<dbReference type="Gene3D" id="1.10.510.10">
    <property type="entry name" value="Transferase(Phosphotransferase) domain 1"/>
    <property type="match status" value="1"/>
</dbReference>
<evidence type="ECO:0000256" key="4">
    <source>
        <dbReference type="ARBA" id="ARBA00022679"/>
    </source>
</evidence>
<reference evidence="17" key="1">
    <citation type="submission" date="2021-09" db="EMBL/GenBank/DDBJ databases">
        <authorList>
            <person name="Martin H S."/>
        </authorList>
    </citation>
    <scope>NUCLEOTIDE SEQUENCE</scope>
</reference>
<dbReference type="Pfam" id="PF07885">
    <property type="entry name" value="Ion_trans_2"/>
    <property type="match status" value="2"/>
</dbReference>
<evidence type="ECO:0000256" key="14">
    <source>
        <dbReference type="RuleBase" id="RU003857"/>
    </source>
</evidence>
<dbReference type="GO" id="GO:0007476">
    <property type="term" value="P:imaginal disc-derived wing morphogenesis"/>
    <property type="evidence" value="ECO:0007669"/>
    <property type="project" value="UniProtKB-ARBA"/>
</dbReference>
<name>A0A8J2QI50_9NEOP</name>
<dbReference type="PROSITE" id="PS00107">
    <property type="entry name" value="PROTEIN_KINASE_ATP"/>
    <property type="match status" value="1"/>
</dbReference>